<evidence type="ECO:0000256" key="2">
    <source>
        <dbReference type="ARBA" id="ARBA00022692"/>
    </source>
</evidence>
<dbReference type="GO" id="GO:0061630">
    <property type="term" value="F:ubiquitin protein ligase activity"/>
    <property type="evidence" value="ECO:0007669"/>
    <property type="project" value="TreeGrafter"/>
</dbReference>
<feature type="transmembrane region" description="Helical" evidence="9">
    <location>
        <begin position="103"/>
        <end position="122"/>
    </location>
</feature>
<evidence type="ECO:0000256" key="6">
    <source>
        <dbReference type="ARBA" id="ARBA00022989"/>
    </source>
</evidence>
<dbReference type="Gene3D" id="3.30.40.10">
    <property type="entry name" value="Zinc/RING finger domain, C3HC4 (zinc finger)"/>
    <property type="match status" value="1"/>
</dbReference>
<dbReference type="AlphaFoldDB" id="A0A914UVQ3"/>
<evidence type="ECO:0000259" key="10">
    <source>
        <dbReference type="PROSITE" id="PS50089"/>
    </source>
</evidence>
<keyword evidence="6 9" id="KW-1133">Transmembrane helix</keyword>
<comment type="subcellular location">
    <subcellularLocation>
        <location evidence="1">Membrane</location>
        <topology evidence="1">Multi-pass membrane protein</topology>
    </subcellularLocation>
</comment>
<feature type="domain" description="RING-type" evidence="10">
    <location>
        <begin position="228"/>
        <end position="278"/>
    </location>
</feature>
<keyword evidence="7 9" id="KW-0472">Membrane</keyword>
<dbReference type="SUPFAM" id="SSF57850">
    <property type="entry name" value="RING/U-box"/>
    <property type="match status" value="1"/>
</dbReference>
<organism evidence="11 12">
    <name type="scientific">Plectus sambesii</name>
    <dbReference type="NCBI Taxonomy" id="2011161"/>
    <lineage>
        <taxon>Eukaryota</taxon>
        <taxon>Metazoa</taxon>
        <taxon>Ecdysozoa</taxon>
        <taxon>Nematoda</taxon>
        <taxon>Chromadorea</taxon>
        <taxon>Plectida</taxon>
        <taxon>Plectina</taxon>
        <taxon>Plectoidea</taxon>
        <taxon>Plectidae</taxon>
        <taxon>Plectus</taxon>
    </lineage>
</organism>
<keyword evidence="2 9" id="KW-0812">Transmembrane</keyword>
<sequence>MAMHNGHAHGAVPVRLEGQNLDEIDMSKLSEDERWRVEHLKMHEKHKGHDAMHLEMFLILIVTLVVAQVALVQWKKRHFKSYQVATLLGMWLIPVFVCVQRGWWRFLVTWCIYSLLSSYVWFRATRPQMSGTTPRLVYKWFLLLHKLSYVLGIIGYIVIMFTLMGLNLIFQVKPHVWMDVGILLLFYGLYYGVLGRDFAHICTDQIACKIGYYTPEGLPKKILEPDVCAVCGNKILVFDNDEALIEKTYKLTCNHVFHEWCIRGWCVVGKRQTCPYCKEKVDLKRMFKNPWEKPHLFYGQLLDWIRYLVAWQPLIISLVQGINWALGLE</sequence>
<dbReference type="GO" id="GO:0005789">
    <property type="term" value="C:endoplasmic reticulum membrane"/>
    <property type="evidence" value="ECO:0007669"/>
    <property type="project" value="TreeGrafter"/>
</dbReference>
<dbReference type="PANTHER" id="PTHR13407:SF0">
    <property type="entry name" value="FI05221P"/>
    <property type="match status" value="1"/>
</dbReference>
<dbReference type="Proteomes" id="UP000887566">
    <property type="component" value="Unplaced"/>
</dbReference>
<feature type="transmembrane region" description="Helical" evidence="9">
    <location>
        <begin position="51"/>
        <end position="72"/>
    </location>
</feature>
<dbReference type="SMART" id="SM00184">
    <property type="entry name" value="RING"/>
    <property type="match status" value="1"/>
</dbReference>
<evidence type="ECO:0000256" key="5">
    <source>
        <dbReference type="ARBA" id="ARBA00022833"/>
    </source>
</evidence>
<evidence type="ECO:0000256" key="8">
    <source>
        <dbReference type="PROSITE-ProRule" id="PRU00175"/>
    </source>
</evidence>
<dbReference type="PANTHER" id="PTHR13407">
    <property type="entry name" value="RNF121 PROTEIN"/>
    <property type="match status" value="1"/>
</dbReference>
<dbReference type="GO" id="GO:0000139">
    <property type="term" value="C:Golgi membrane"/>
    <property type="evidence" value="ECO:0007669"/>
    <property type="project" value="TreeGrafter"/>
</dbReference>
<dbReference type="GO" id="GO:0008270">
    <property type="term" value="F:zinc ion binding"/>
    <property type="evidence" value="ECO:0007669"/>
    <property type="project" value="UniProtKB-KW"/>
</dbReference>
<evidence type="ECO:0000313" key="11">
    <source>
        <dbReference type="Proteomes" id="UP000887566"/>
    </source>
</evidence>
<keyword evidence="5" id="KW-0862">Zinc</keyword>
<reference evidence="12" key="1">
    <citation type="submission" date="2022-11" db="UniProtKB">
        <authorList>
            <consortium name="WormBaseParasite"/>
        </authorList>
    </citation>
    <scope>IDENTIFICATION</scope>
</reference>
<proteinExistence type="predicted"/>
<keyword evidence="3" id="KW-0479">Metal-binding</keyword>
<feature type="transmembrane region" description="Helical" evidence="9">
    <location>
        <begin position="176"/>
        <end position="194"/>
    </location>
</feature>
<dbReference type="InterPro" id="IPR001841">
    <property type="entry name" value="Znf_RING"/>
</dbReference>
<keyword evidence="11" id="KW-1185">Reference proteome</keyword>
<dbReference type="InterPro" id="IPR040176">
    <property type="entry name" value="RNF121/RNF175"/>
</dbReference>
<dbReference type="WBParaSite" id="PSAMB.scaffold12size138133.g187.t1">
    <property type="protein sequence ID" value="PSAMB.scaffold12size138133.g187.t1"/>
    <property type="gene ID" value="PSAMB.scaffold12size138133.g187"/>
</dbReference>
<evidence type="ECO:0000256" key="1">
    <source>
        <dbReference type="ARBA" id="ARBA00004141"/>
    </source>
</evidence>
<dbReference type="Pfam" id="PF13639">
    <property type="entry name" value="zf-RING_2"/>
    <property type="match status" value="1"/>
</dbReference>
<feature type="transmembrane region" description="Helical" evidence="9">
    <location>
        <begin position="143"/>
        <end position="170"/>
    </location>
</feature>
<accession>A0A914UVQ3</accession>
<feature type="transmembrane region" description="Helical" evidence="9">
    <location>
        <begin position="79"/>
        <end position="97"/>
    </location>
</feature>
<dbReference type="InterPro" id="IPR013083">
    <property type="entry name" value="Znf_RING/FYVE/PHD"/>
</dbReference>
<dbReference type="PROSITE" id="PS50089">
    <property type="entry name" value="ZF_RING_2"/>
    <property type="match status" value="1"/>
</dbReference>
<protein>
    <submittedName>
        <fullName evidence="12">RING-type domain-containing protein</fullName>
    </submittedName>
</protein>
<evidence type="ECO:0000256" key="3">
    <source>
        <dbReference type="ARBA" id="ARBA00022723"/>
    </source>
</evidence>
<keyword evidence="4 8" id="KW-0863">Zinc-finger</keyword>
<dbReference type="CDD" id="cd16475">
    <property type="entry name" value="RING-H2_RNF121-like"/>
    <property type="match status" value="1"/>
</dbReference>
<evidence type="ECO:0000313" key="12">
    <source>
        <dbReference type="WBParaSite" id="PSAMB.scaffold12size138133.g187.t1"/>
    </source>
</evidence>
<dbReference type="GO" id="GO:0036503">
    <property type="term" value="P:ERAD pathway"/>
    <property type="evidence" value="ECO:0007669"/>
    <property type="project" value="TreeGrafter"/>
</dbReference>
<evidence type="ECO:0000256" key="7">
    <source>
        <dbReference type="ARBA" id="ARBA00023136"/>
    </source>
</evidence>
<evidence type="ECO:0000256" key="9">
    <source>
        <dbReference type="SAM" id="Phobius"/>
    </source>
</evidence>
<name>A0A914UVQ3_9BILA</name>
<evidence type="ECO:0000256" key="4">
    <source>
        <dbReference type="ARBA" id="ARBA00022771"/>
    </source>
</evidence>